<dbReference type="Pfam" id="PF13408">
    <property type="entry name" value="Zn_ribbon_recom"/>
    <property type="match status" value="1"/>
</dbReference>
<feature type="domain" description="Recombinase zinc beta ribbon" evidence="2">
    <location>
        <begin position="2"/>
        <end position="52"/>
    </location>
</feature>
<reference evidence="3" key="1">
    <citation type="submission" date="2016-08" db="EMBL/GenBank/DDBJ databases">
        <authorList>
            <person name="Seilhamer J.J."/>
        </authorList>
    </citation>
    <scope>NUCLEOTIDE SEQUENCE</scope>
    <source>
        <strain evidence="3">86</strain>
    </source>
</reference>
<feature type="compositionally biased region" description="Basic and acidic residues" evidence="1">
    <location>
        <begin position="107"/>
        <end position="122"/>
    </location>
</feature>
<dbReference type="InterPro" id="IPR025827">
    <property type="entry name" value="Zn_ribbon_recom_dom"/>
</dbReference>
<name>A0A212LGF9_9HYPH</name>
<evidence type="ECO:0000313" key="3">
    <source>
        <dbReference type="EMBL" id="SCM76578.1"/>
    </source>
</evidence>
<dbReference type="RefSeq" id="WP_353884608.1">
    <property type="nucleotide sequence ID" value="NZ_LT608334.1"/>
</dbReference>
<dbReference type="EMBL" id="FMJD01000008">
    <property type="protein sequence ID" value="SCM76578.1"/>
    <property type="molecule type" value="Genomic_DNA"/>
</dbReference>
<gene>
    <name evidence="3" type="ORF">KL86PLE_40383</name>
</gene>
<evidence type="ECO:0000259" key="2">
    <source>
        <dbReference type="Pfam" id="PF13408"/>
    </source>
</evidence>
<accession>A0A212LGF9</accession>
<dbReference type="AlphaFoldDB" id="A0A212LGF9"/>
<feature type="compositionally biased region" description="Basic and acidic residues" evidence="1">
    <location>
        <begin position="76"/>
        <end position="85"/>
    </location>
</feature>
<protein>
    <recommendedName>
        <fullName evidence="2">Recombinase zinc beta ribbon domain-containing protein</fullName>
    </recommendedName>
</protein>
<evidence type="ECO:0000256" key="1">
    <source>
        <dbReference type="SAM" id="MobiDB-lite"/>
    </source>
</evidence>
<sequence>MSGLIFCGCCGGPFSIRGADRFACSTHATKGTCSNNRTIPCEELENRVLAGLNDAGGGRRGGAQLCPGTQPAEPRASFEHGDCRGHVPSFDEGEDDRAGDAQAGTDRPARRRAEGHARHASERGGGLC</sequence>
<proteinExistence type="predicted"/>
<organism evidence="3">
    <name type="scientific">uncultured Pleomorphomonas sp</name>
    <dbReference type="NCBI Taxonomy" id="442121"/>
    <lineage>
        <taxon>Bacteria</taxon>
        <taxon>Pseudomonadati</taxon>
        <taxon>Pseudomonadota</taxon>
        <taxon>Alphaproteobacteria</taxon>
        <taxon>Hyphomicrobiales</taxon>
        <taxon>Pleomorphomonadaceae</taxon>
        <taxon>Pleomorphomonas</taxon>
        <taxon>environmental samples</taxon>
    </lineage>
</organism>
<feature type="region of interest" description="Disordered" evidence="1">
    <location>
        <begin position="59"/>
        <end position="128"/>
    </location>
</feature>